<comment type="function">
    <text evidence="10">Specifically catalyzes the dephosphorylation of 2-phosphoglycolate. Is involved in the dissimilation of the intracellular 2-phosphoglycolate formed during the DNA repair of 3'-phosphoglycolate ends, a major class of DNA lesions induced by oxidative stress.</text>
</comment>
<accession>A0A926S6M1</accession>
<reference evidence="11" key="1">
    <citation type="submission" date="2020-05" db="EMBL/GenBank/DDBJ databases">
        <title>Identification of trans-AT polyketide cluster in two marine bacteria, producers of a novel glutaramide-containing polyketide sesbanimide D and analogs.</title>
        <authorList>
            <person name="Kacar D."/>
            <person name="Rodriguez P."/>
            <person name="Canedo L."/>
            <person name="Gonzalez E."/>
            <person name="Galan B."/>
            <person name="De La Calle F."/>
            <person name="Garcia J.L."/>
        </authorList>
    </citation>
    <scope>NUCLEOTIDE SEQUENCE</scope>
    <source>
        <strain evidence="11">PHM038</strain>
    </source>
</reference>
<dbReference type="PRINTS" id="PR00413">
    <property type="entry name" value="HADHALOGNASE"/>
</dbReference>
<evidence type="ECO:0000256" key="9">
    <source>
        <dbReference type="ARBA" id="ARBA00023277"/>
    </source>
</evidence>
<dbReference type="Gene3D" id="1.10.150.240">
    <property type="entry name" value="Putative phosphatase, domain 2"/>
    <property type="match status" value="1"/>
</dbReference>
<keyword evidence="7 10" id="KW-0378">Hydrolase</keyword>
<evidence type="ECO:0000256" key="5">
    <source>
        <dbReference type="ARBA" id="ARBA00013078"/>
    </source>
</evidence>
<dbReference type="SUPFAM" id="SSF56784">
    <property type="entry name" value="HAD-like"/>
    <property type="match status" value="1"/>
</dbReference>
<keyword evidence="8 10" id="KW-0460">Magnesium</keyword>
<feature type="binding site" evidence="10">
    <location>
        <position position="7"/>
    </location>
    <ligand>
        <name>Mg(2+)</name>
        <dbReference type="ChEBI" id="CHEBI:18420"/>
    </ligand>
</feature>
<dbReference type="EMBL" id="JABFCZ010000010">
    <property type="protein sequence ID" value="MBD1546637.1"/>
    <property type="molecule type" value="Genomic_DNA"/>
</dbReference>
<dbReference type="NCBIfam" id="TIGR01549">
    <property type="entry name" value="HAD-SF-IA-v1"/>
    <property type="match status" value="1"/>
</dbReference>
<dbReference type="InterPro" id="IPR023214">
    <property type="entry name" value="HAD_sf"/>
</dbReference>
<dbReference type="InterPro" id="IPR037512">
    <property type="entry name" value="PGPase_prok"/>
</dbReference>
<dbReference type="HAMAP" id="MF_00495">
    <property type="entry name" value="GPH_hydrolase_bact"/>
    <property type="match status" value="1"/>
</dbReference>
<dbReference type="AlphaFoldDB" id="A0A926S6M1"/>
<dbReference type="PANTHER" id="PTHR43434:SF1">
    <property type="entry name" value="PHOSPHOGLYCOLATE PHOSPHATASE"/>
    <property type="match status" value="1"/>
</dbReference>
<evidence type="ECO:0000256" key="3">
    <source>
        <dbReference type="ARBA" id="ARBA00004818"/>
    </source>
</evidence>
<sequence length="222" mass="23989">MSVLVFDLDGTLVSSMEDLAATLNTVLTGAGHQAVPPENFRSIVGHGAKFMLQRGLEVNGIAWNEDTIEPLFRQFLAIYEKNLTVHTRPFPGVIDALERFRAEGWRLAVCTNKMERLTLPLLDQLDMTRHFDAIVGGDTFAVAKPQAEPVLGAIERAGGRKSGSVMIGDSATDINAARAAGIPVVAVDFGYTQVPVTELGPDRVISHFNELHDAIQALKAVA</sequence>
<comment type="similarity">
    <text evidence="4 10">Belongs to the HAD-like hydrolase superfamily. CbbY/CbbZ/Gph/YieH family.</text>
</comment>
<feature type="binding site" evidence="10">
    <location>
        <position position="169"/>
    </location>
    <ligand>
        <name>Mg(2+)</name>
        <dbReference type="ChEBI" id="CHEBI:18420"/>
    </ligand>
</feature>
<evidence type="ECO:0000256" key="10">
    <source>
        <dbReference type="HAMAP-Rule" id="MF_00495"/>
    </source>
</evidence>
<dbReference type="GO" id="GO:0006281">
    <property type="term" value="P:DNA repair"/>
    <property type="evidence" value="ECO:0007669"/>
    <property type="project" value="TreeGrafter"/>
</dbReference>
<comment type="cofactor">
    <cofactor evidence="2 10">
        <name>Mg(2+)</name>
        <dbReference type="ChEBI" id="CHEBI:18420"/>
    </cofactor>
</comment>
<feature type="active site" description="Nucleophile" evidence="10">
    <location>
        <position position="7"/>
    </location>
</feature>
<dbReference type="InterPro" id="IPR006439">
    <property type="entry name" value="HAD-SF_hydro_IA"/>
</dbReference>
<comment type="caution">
    <text evidence="11">The sequence shown here is derived from an EMBL/GenBank/DDBJ whole genome shotgun (WGS) entry which is preliminary data.</text>
</comment>
<evidence type="ECO:0000256" key="4">
    <source>
        <dbReference type="ARBA" id="ARBA00006171"/>
    </source>
</evidence>
<evidence type="ECO:0000256" key="8">
    <source>
        <dbReference type="ARBA" id="ARBA00022842"/>
    </source>
</evidence>
<dbReference type="InterPro" id="IPR023198">
    <property type="entry name" value="PGP-like_dom2"/>
</dbReference>
<proteinExistence type="inferred from homology"/>
<dbReference type="PANTHER" id="PTHR43434">
    <property type="entry name" value="PHOSPHOGLYCOLATE PHOSPHATASE"/>
    <property type="match status" value="1"/>
</dbReference>
<dbReference type="SFLD" id="SFLDS00003">
    <property type="entry name" value="Haloacid_Dehalogenase"/>
    <property type="match status" value="1"/>
</dbReference>
<dbReference type="Proteomes" id="UP000598467">
    <property type="component" value="Unassembled WGS sequence"/>
</dbReference>
<dbReference type="PROSITE" id="PS01228">
    <property type="entry name" value="COF_1"/>
    <property type="match status" value="1"/>
</dbReference>
<gene>
    <name evidence="11" type="ORF">HK439_10205</name>
</gene>
<evidence type="ECO:0000256" key="7">
    <source>
        <dbReference type="ARBA" id="ARBA00022801"/>
    </source>
</evidence>
<comment type="pathway">
    <text evidence="3 10">Organic acid metabolism; glycolate biosynthesis; glycolate from 2-phosphoglycolate: step 1/1.</text>
</comment>
<dbReference type="GO" id="GO:0046295">
    <property type="term" value="P:glycolate biosynthetic process"/>
    <property type="evidence" value="ECO:0007669"/>
    <property type="project" value="UniProtKB-UniRule"/>
</dbReference>
<dbReference type="GO" id="GO:0005829">
    <property type="term" value="C:cytosol"/>
    <property type="evidence" value="ECO:0007669"/>
    <property type="project" value="TreeGrafter"/>
</dbReference>
<name>A0A926S6M1_9HYPH</name>
<feature type="binding site" evidence="10">
    <location>
        <position position="9"/>
    </location>
    <ligand>
        <name>Mg(2+)</name>
        <dbReference type="ChEBI" id="CHEBI:18420"/>
    </ligand>
</feature>
<dbReference type="GO" id="GO:0008967">
    <property type="term" value="F:phosphoglycolate phosphatase activity"/>
    <property type="evidence" value="ECO:0007669"/>
    <property type="project" value="UniProtKB-UniRule"/>
</dbReference>
<keyword evidence="9 10" id="KW-0119">Carbohydrate metabolism</keyword>
<dbReference type="GO" id="GO:0005975">
    <property type="term" value="P:carbohydrate metabolic process"/>
    <property type="evidence" value="ECO:0007669"/>
    <property type="project" value="InterPro"/>
</dbReference>
<dbReference type="SFLD" id="SFLDG01135">
    <property type="entry name" value="C1.5.6:_HAD__Beta-PGM__Phospha"/>
    <property type="match status" value="1"/>
</dbReference>
<dbReference type="InterPro" id="IPR036412">
    <property type="entry name" value="HAD-like_sf"/>
</dbReference>
<organism evidence="11 12">
    <name type="scientific">Roseibium aggregatum</name>
    <dbReference type="NCBI Taxonomy" id="187304"/>
    <lineage>
        <taxon>Bacteria</taxon>
        <taxon>Pseudomonadati</taxon>
        <taxon>Pseudomonadota</taxon>
        <taxon>Alphaproteobacteria</taxon>
        <taxon>Hyphomicrobiales</taxon>
        <taxon>Stappiaceae</taxon>
        <taxon>Roseibium</taxon>
    </lineage>
</organism>
<dbReference type="InterPro" id="IPR050155">
    <property type="entry name" value="HAD-like_hydrolase_sf"/>
</dbReference>
<dbReference type="RefSeq" id="WP_190291309.1">
    <property type="nucleotide sequence ID" value="NZ_JABFCZ010000010.1"/>
</dbReference>
<evidence type="ECO:0000256" key="1">
    <source>
        <dbReference type="ARBA" id="ARBA00000830"/>
    </source>
</evidence>
<evidence type="ECO:0000256" key="6">
    <source>
        <dbReference type="ARBA" id="ARBA00022723"/>
    </source>
</evidence>
<evidence type="ECO:0000256" key="2">
    <source>
        <dbReference type="ARBA" id="ARBA00001946"/>
    </source>
</evidence>
<dbReference type="EC" id="3.1.3.18" evidence="5 10"/>
<keyword evidence="6 10" id="KW-0479">Metal-binding</keyword>
<dbReference type="Pfam" id="PF13419">
    <property type="entry name" value="HAD_2"/>
    <property type="match status" value="1"/>
</dbReference>
<dbReference type="Gene3D" id="3.40.50.1000">
    <property type="entry name" value="HAD superfamily/HAD-like"/>
    <property type="match status" value="1"/>
</dbReference>
<dbReference type="GO" id="GO:0046872">
    <property type="term" value="F:metal ion binding"/>
    <property type="evidence" value="ECO:0007669"/>
    <property type="project" value="UniProtKB-KW"/>
</dbReference>
<comment type="catalytic activity">
    <reaction evidence="1 10">
        <text>2-phosphoglycolate + H2O = glycolate + phosphate</text>
        <dbReference type="Rhea" id="RHEA:14369"/>
        <dbReference type="ChEBI" id="CHEBI:15377"/>
        <dbReference type="ChEBI" id="CHEBI:29805"/>
        <dbReference type="ChEBI" id="CHEBI:43474"/>
        <dbReference type="ChEBI" id="CHEBI:58033"/>
        <dbReference type="EC" id="3.1.3.18"/>
    </reaction>
</comment>
<protein>
    <recommendedName>
        <fullName evidence="5 10">Phosphoglycolate phosphatase</fullName>
        <shortName evidence="10">PGP</shortName>
        <shortName evidence="10">PGPase</shortName>
        <ecNumber evidence="5 10">3.1.3.18</ecNumber>
    </recommendedName>
</protein>
<dbReference type="SFLD" id="SFLDG01129">
    <property type="entry name" value="C1.5:_HAD__Beta-PGM__Phosphata"/>
    <property type="match status" value="1"/>
</dbReference>
<dbReference type="FunFam" id="3.40.50.1000:FF:000022">
    <property type="entry name" value="Phosphoglycolate phosphatase"/>
    <property type="match status" value="1"/>
</dbReference>
<dbReference type="InterPro" id="IPR041492">
    <property type="entry name" value="HAD_2"/>
</dbReference>
<evidence type="ECO:0000313" key="11">
    <source>
        <dbReference type="EMBL" id="MBD1546637.1"/>
    </source>
</evidence>
<evidence type="ECO:0000313" key="12">
    <source>
        <dbReference type="Proteomes" id="UP000598467"/>
    </source>
</evidence>